<gene>
    <name evidence="2" type="ORF">EV189_3471</name>
</gene>
<dbReference type="EMBL" id="SGXD01000005">
    <property type="protein sequence ID" value="RZS79992.1"/>
    <property type="molecule type" value="Genomic_DNA"/>
</dbReference>
<dbReference type="InterPro" id="IPR038694">
    <property type="entry name" value="DUF427_sf"/>
</dbReference>
<keyword evidence="3" id="KW-1185">Reference proteome</keyword>
<proteinExistence type="predicted"/>
<dbReference type="Pfam" id="PF04248">
    <property type="entry name" value="NTP_transf_9"/>
    <property type="match status" value="1"/>
</dbReference>
<comment type="caution">
    <text evidence="2">The sequence shown here is derived from an EMBL/GenBank/DDBJ whole genome shotgun (WGS) entry which is preliminary data.</text>
</comment>
<accession>A0A4Q7NAM7</accession>
<organism evidence="2 3">
    <name type="scientific">Motilibacter rhizosphaerae</name>
    <dbReference type="NCBI Taxonomy" id="598652"/>
    <lineage>
        <taxon>Bacteria</taxon>
        <taxon>Bacillati</taxon>
        <taxon>Actinomycetota</taxon>
        <taxon>Actinomycetes</taxon>
        <taxon>Motilibacterales</taxon>
        <taxon>Motilibacteraceae</taxon>
        <taxon>Motilibacter</taxon>
    </lineage>
</organism>
<reference evidence="2 3" key="1">
    <citation type="submission" date="2019-02" db="EMBL/GenBank/DDBJ databases">
        <title>Genomic Encyclopedia of Type Strains, Phase IV (KMG-IV): sequencing the most valuable type-strain genomes for metagenomic binning, comparative biology and taxonomic classification.</title>
        <authorList>
            <person name="Goeker M."/>
        </authorList>
    </citation>
    <scope>NUCLEOTIDE SEQUENCE [LARGE SCALE GENOMIC DNA]</scope>
    <source>
        <strain evidence="2 3">DSM 45622</strain>
    </source>
</reference>
<name>A0A4Q7NAM7_9ACTN</name>
<evidence type="ECO:0000313" key="2">
    <source>
        <dbReference type="EMBL" id="RZS79992.1"/>
    </source>
</evidence>
<evidence type="ECO:0000259" key="1">
    <source>
        <dbReference type="Pfam" id="PF04248"/>
    </source>
</evidence>
<sequence>MRDRRSRSTIEVMVERVQPGPGQESVWDYPRPPVVVPSDEPVVVQLGGEVVARSRAALRVLETSHPPTYYLPRTDFSPGALEPAPGSSWCEFKGRAAYLTVVGGGRRAEAAAWTYPHPSPGYEELVDHVALYPGRMDLVLVDGERVVPQEGGFYGGWITSRVVGPFKGAPGTTGW</sequence>
<dbReference type="InterPro" id="IPR007361">
    <property type="entry name" value="DUF427"/>
</dbReference>
<dbReference type="AlphaFoldDB" id="A0A4Q7NAM7"/>
<evidence type="ECO:0000313" key="3">
    <source>
        <dbReference type="Proteomes" id="UP000293638"/>
    </source>
</evidence>
<dbReference type="PANTHER" id="PTHR43058">
    <property type="entry name" value="SLR0655 PROTEIN"/>
    <property type="match status" value="1"/>
</dbReference>
<dbReference type="PANTHER" id="PTHR43058:SF1">
    <property type="entry name" value="DUF427 DOMAIN-CONTAINING PROTEIN"/>
    <property type="match status" value="1"/>
</dbReference>
<dbReference type="Proteomes" id="UP000293638">
    <property type="component" value="Unassembled WGS sequence"/>
</dbReference>
<protein>
    <submittedName>
        <fullName evidence="2">Uncharacterized protein (DUF427 family)</fullName>
    </submittedName>
</protein>
<dbReference type="Gene3D" id="2.170.150.40">
    <property type="entry name" value="Domain of unknown function (DUF427)"/>
    <property type="match status" value="1"/>
</dbReference>
<feature type="domain" description="DUF427" evidence="1">
    <location>
        <begin position="42"/>
        <end position="133"/>
    </location>
</feature>